<dbReference type="PANTHER" id="PTHR30055:SF238">
    <property type="entry name" value="MYCOFACTOCIN BIOSYNTHESIS TRANSCRIPTIONAL REGULATOR MFTR-RELATED"/>
    <property type="match status" value="1"/>
</dbReference>
<evidence type="ECO:0000313" key="7">
    <source>
        <dbReference type="Proteomes" id="UP000191040"/>
    </source>
</evidence>
<dbReference type="InterPro" id="IPR050109">
    <property type="entry name" value="HTH-type_TetR-like_transc_reg"/>
</dbReference>
<dbReference type="Proteomes" id="UP000191040">
    <property type="component" value="Chromosome I"/>
</dbReference>
<reference evidence="7" key="1">
    <citation type="submission" date="2017-02" db="EMBL/GenBank/DDBJ databases">
        <authorList>
            <person name="Varghese N."/>
            <person name="Submissions S."/>
        </authorList>
    </citation>
    <scope>NUCLEOTIDE SEQUENCE [LARGE SCALE GENOMIC DNA]</scope>
    <source>
        <strain evidence="7">9H-4</strain>
    </source>
</reference>
<dbReference type="InterPro" id="IPR023772">
    <property type="entry name" value="DNA-bd_HTH_TetR-type_CS"/>
</dbReference>
<dbReference type="GO" id="GO:0000976">
    <property type="term" value="F:transcription cis-regulatory region binding"/>
    <property type="evidence" value="ECO:0007669"/>
    <property type="project" value="TreeGrafter"/>
</dbReference>
<dbReference type="SUPFAM" id="SSF46689">
    <property type="entry name" value="Homeodomain-like"/>
    <property type="match status" value="1"/>
</dbReference>
<dbReference type="RefSeq" id="WP_078699060.1">
    <property type="nucleotide sequence ID" value="NZ_LT796768.1"/>
</dbReference>
<name>A0A1T4YUP2_9ACTN</name>
<sequence length="201" mass="22398">MTQGWAIREDHDRADAQRHGELLTAARAAFEELGYGATTIAEITRRAGVSRATFYVYFASKEQVFAVLAEQVRDRFLRAQDLSGIDRDAVDEVLHRTIATTLEATVENLALMTVLNHQAVADEEMRRLWREIQGEAVHRTATYVSQQARAGRVEPVADPEALGMMGAGMNDRYAPLVVAGETTVDEAVEEMHRIWMACLGH</sequence>
<dbReference type="SUPFAM" id="SSF48498">
    <property type="entry name" value="Tetracyclin repressor-like, C-terminal domain"/>
    <property type="match status" value="1"/>
</dbReference>
<evidence type="ECO:0000256" key="3">
    <source>
        <dbReference type="ARBA" id="ARBA00023163"/>
    </source>
</evidence>
<dbReference type="OrthoDB" id="7505659at2"/>
<keyword evidence="2 4" id="KW-0238">DNA-binding</keyword>
<keyword evidence="1" id="KW-0805">Transcription regulation</keyword>
<dbReference type="EMBL" id="LT796768">
    <property type="protein sequence ID" value="SKB05393.1"/>
    <property type="molecule type" value="Genomic_DNA"/>
</dbReference>
<dbReference type="AlphaFoldDB" id="A0A1T4YUP2"/>
<dbReference type="GO" id="GO:0003700">
    <property type="term" value="F:DNA-binding transcription factor activity"/>
    <property type="evidence" value="ECO:0007669"/>
    <property type="project" value="TreeGrafter"/>
</dbReference>
<proteinExistence type="predicted"/>
<dbReference type="Pfam" id="PF00440">
    <property type="entry name" value="TetR_N"/>
    <property type="match status" value="1"/>
</dbReference>
<dbReference type="InterPro" id="IPR009057">
    <property type="entry name" value="Homeodomain-like_sf"/>
</dbReference>
<feature type="domain" description="HTH tetR-type" evidence="5">
    <location>
        <begin position="16"/>
        <end position="76"/>
    </location>
</feature>
<dbReference type="PRINTS" id="PR00455">
    <property type="entry name" value="HTHTETR"/>
</dbReference>
<dbReference type="PROSITE" id="PS01081">
    <property type="entry name" value="HTH_TETR_1"/>
    <property type="match status" value="1"/>
</dbReference>
<dbReference type="InterPro" id="IPR001647">
    <property type="entry name" value="HTH_TetR"/>
</dbReference>
<evidence type="ECO:0000259" key="5">
    <source>
        <dbReference type="PROSITE" id="PS50977"/>
    </source>
</evidence>
<feature type="DNA-binding region" description="H-T-H motif" evidence="4">
    <location>
        <begin position="39"/>
        <end position="58"/>
    </location>
</feature>
<protein>
    <submittedName>
        <fullName evidence="6">Transcriptional regulator, TetR family</fullName>
    </submittedName>
</protein>
<dbReference type="PANTHER" id="PTHR30055">
    <property type="entry name" value="HTH-TYPE TRANSCRIPTIONAL REGULATOR RUTR"/>
    <property type="match status" value="1"/>
</dbReference>
<dbReference type="Gene3D" id="1.10.357.10">
    <property type="entry name" value="Tetracycline Repressor, domain 2"/>
    <property type="match status" value="1"/>
</dbReference>
<accession>A0A1T4YUP2</accession>
<keyword evidence="3" id="KW-0804">Transcription</keyword>
<evidence type="ECO:0000256" key="4">
    <source>
        <dbReference type="PROSITE-ProRule" id="PRU00335"/>
    </source>
</evidence>
<dbReference type="Gene3D" id="1.10.10.60">
    <property type="entry name" value="Homeodomain-like"/>
    <property type="match status" value="1"/>
</dbReference>
<evidence type="ECO:0000313" key="6">
    <source>
        <dbReference type="EMBL" id="SKB05393.1"/>
    </source>
</evidence>
<keyword evidence="7" id="KW-1185">Reference proteome</keyword>
<organism evidence="6 7">
    <name type="scientific">Aeromicrobium choanae</name>
    <dbReference type="NCBI Taxonomy" id="1736691"/>
    <lineage>
        <taxon>Bacteria</taxon>
        <taxon>Bacillati</taxon>
        <taxon>Actinomycetota</taxon>
        <taxon>Actinomycetes</taxon>
        <taxon>Propionibacteriales</taxon>
        <taxon>Nocardioidaceae</taxon>
        <taxon>Aeromicrobium</taxon>
    </lineage>
</organism>
<dbReference type="STRING" id="1736691.SAMN06295964_0923"/>
<evidence type="ECO:0000256" key="2">
    <source>
        <dbReference type="ARBA" id="ARBA00023125"/>
    </source>
</evidence>
<dbReference type="InterPro" id="IPR036271">
    <property type="entry name" value="Tet_transcr_reg_TetR-rel_C_sf"/>
</dbReference>
<dbReference type="PROSITE" id="PS50977">
    <property type="entry name" value="HTH_TETR_2"/>
    <property type="match status" value="1"/>
</dbReference>
<evidence type="ECO:0000256" key="1">
    <source>
        <dbReference type="ARBA" id="ARBA00023015"/>
    </source>
</evidence>
<gene>
    <name evidence="6" type="ORF">SAMN06295964_0923</name>
</gene>